<dbReference type="Pfam" id="PF00112">
    <property type="entry name" value="Peptidase_C1"/>
    <property type="match status" value="2"/>
</dbReference>
<dbReference type="PRINTS" id="PR00705">
    <property type="entry name" value="PAPAIN"/>
</dbReference>
<dbReference type="STRING" id="29655.A0A0K9Q259"/>
<dbReference type="CDD" id="cd02248">
    <property type="entry name" value="Peptidase_C1A"/>
    <property type="match status" value="1"/>
</dbReference>
<comment type="similarity">
    <text evidence="1">Belongs to the peptidase C1 family.</text>
</comment>
<dbReference type="SUPFAM" id="SSF54001">
    <property type="entry name" value="Cysteine proteinases"/>
    <property type="match status" value="1"/>
</dbReference>
<dbReference type="InterPro" id="IPR013201">
    <property type="entry name" value="Prot_inhib_I29"/>
</dbReference>
<dbReference type="AlphaFoldDB" id="A0A0K9Q259"/>
<feature type="domain" description="Peptidase C1A papain C-terminal" evidence="4">
    <location>
        <begin position="115"/>
        <end position="286"/>
    </location>
</feature>
<gene>
    <name evidence="6" type="ORF">ZOSMA_125G00030</name>
</gene>
<dbReference type="GO" id="GO:0051603">
    <property type="term" value="P:proteolysis involved in protein catabolic process"/>
    <property type="evidence" value="ECO:0000318"/>
    <property type="project" value="GO_Central"/>
</dbReference>
<evidence type="ECO:0000256" key="1">
    <source>
        <dbReference type="ARBA" id="ARBA00008455"/>
    </source>
</evidence>
<reference evidence="7" key="1">
    <citation type="journal article" date="2016" name="Nature">
        <title>The genome of the seagrass Zostera marina reveals angiosperm adaptation to the sea.</title>
        <authorList>
            <person name="Olsen J.L."/>
            <person name="Rouze P."/>
            <person name="Verhelst B."/>
            <person name="Lin Y.-C."/>
            <person name="Bayer T."/>
            <person name="Collen J."/>
            <person name="Dattolo E."/>
            <person name="De Paoli E."/>
            <person name="Dittami S."/>
            <person name="Maumus F."/>
            <person name="Michel G."/>
            <person name="Kersting A."/>
            <person name="Lauritano C."/>
            <person name="Lohaus R."/>
            <person name="Toepel M."/>
            <person name="Tonon T."/>
            <person name="Vanneste K."/>
            <person name="Amirebrahimi M."/>
            <person name="Brakel J."/>
            <person name="Bostroem C."/>
            <person name="Chovatia M."/>
            <person name="Grimwood J."/>
            <person name="Jenkins J.W."/>
            <person name="Jueterbock A."/>
            <person name="Mraz A."/>
            <person name="Stam W.T."/>
            <person name="Tice H."/>
            <person name="Bornberg-Bauer E."/>
            <person name="Green P.J."/>
            <person name="Pearson G.A."/>
            <person name="Procaccini G."/>
            <person name="Duarte C.M."/>
            <person name="Schmutz J."/>
            <person name="Reusch T.B.H."/>
            <person name="Van de Peer Y."/>
        </authorList>
    </citation>
    <scope>NUCLEOTIDE SEQUENCE [LARGE SCALE GENOMIC DNA]</scope>
    <source>
        <strain evidence="7">cv. Finnish</strain>
    </source>
</reference>
<feature type="domain" description="Cathepsin propeptide inhibitor" evidence="5">
    <location>
        <begin position="36"/>
        <end position="93"/>
    </location>
</feature>
<dbReference type="InterPro" id="IPR013128">
    <property type="entry name" value="Peptidase_C1A"/>
</dbReference>
<evidence type="ECO:0000259" key="5">
    <source>
        <dbReference type="SMART" id="SM00848"/>
    </source>
</evidence>
<dbReference type="InterPro" id="IPR025661">
    <property type="entry name" value="Pept_asp_AS"/>
</dbReference>
<keyword evidence="7" id="KW-1185">Reference proteome</keyword>
<feature type="signal peptide" evidence="3">
    <location>
        <begin position="1"/>
        <end position="23"/>
    </location>
</feature>
<keyword evidence="3" id="KW-0732">Signal</keyword>
<dbReference type="SMART" id="SM00848">
    <property type="entry name" value="Inhibitor_I29"/>
    <property type="match status" value="1"/>
</dbReference>
<comment type="caution">
    <text evidence="6">The sequence shown here is derived from an EMBL/GenBank/DDBJ whole genome shotgun (WGS) entry which is preliminary data.</text>
</comment>
<keyword evidence="2" id="KW-1015">Disulfide bond</keyword>
<dbReference type="OMA" id="CGMATHA"/>
<dbReference type="PROSITE" id="PS00640">
    <property type="entry name" value="THIOL_PROTEASE_ASN"/>
    <property type="match status" value="1"/>
</dbReference>
<dbReference type="InterPro" id="IPR000668">
    <property type="entry name" value="Peptidase_C1A_C"/>
</dbReference>
<dbReference type="GO" id="GO:0005615">
    <property type="term" value="C:extracellular space"/>
    <property type="evidence" value="ECO:0000318"/>
    <property type="project" value="GO_Central"/>
</dbReference>
<dbReference type="OrthoDB" id="10253408at2759"/>
<dbReference type="Gene3D" id="3.90.70.10">
    <property type="entry name" value="Cysteine proteinases"/>
    <property type="match status" value="2"/>
</dbReference>
<feature type="chain" id="PRO_5018572852" evidence="3">
    <location>
        <begin position="24"/>
        <end position="315"/>
    </location>
</feature>
<dbReference type="GO" id="GO:0004197">
    <property type="term" value="F:cysteine-type endopeptidase activity"/>
    <property type="evidence" value="ECO:0000318"/>
    <property type="project" value="GO_Central"/>
</dbReference>
<dbReference type="GO" id="GO:0005764">
    <property type="term" value="C:lysosome"/>
    <property type="evidence" value="ECO:0000318"/>
    <property type="project" value="GO_Central"/>
</dbReference>
<organism evidence="6 7">
    <name type="scientific">Zostera marina</name>
    <name type="common">Eelgrass</name>
    <dbReference type="NCBI Taxonomy" id="29655"/>
    <lineage>
        <taxon>Eukaryota</taxon>
        <taxon>Viridiplantae</taxon>
        <taxon>Streptophyta</taxon>
        <taxon>Embryophyta</taxon>
        <taxon>Tracheophyta</taxon>
        <taxon>Spermatophyta</taxon>
        <taxon>Magnoliopsida</taxon>
        <taxon>Liliopsida</taxon>
        <taxon>Zosteraceae</taxon>
        <taxon>Zostera</taxon>
    </lineage>
</organism>
<protein>
    <submittedName>
        <fullName evidence="6">Cysteine proteinase</fullName>
    </submittedName>
</protein>
<evidence type="ECO:0000313" key="7">
    <source>
        <dbReference type="Proteomes" id="UP000036987"/>
    </source>
</evidence>
<evidence type="ECO:0000256" key="3">
    <source>
        <dbReference type="SAM" id="SignalP"/>
    </source>
</evidence>
<evidence type="ECO:0000259" key="4">
    <source>
        <dbReference type="SMART" id="SM00645"/>
    </source>
</evidence>
<dbReference type="PANTHER" id="PTHR12411">
    <property type="entry name" value="CYSTEINE PROTEASE FAMILY C1-RELATED"/>
    <property type="match status" value="1"/>
</dbReference>
<dbReference type="InterPro" id="IPR038765">
    <property type="entry name" value="Papain-like_cys_pep_sf"/>
</dbReference>
<dbReference type="Proteomes" id="UP000036987">
    <property type="component" value="Unassembled WGS sequence"/>
</dbReference>
<dbReference type="InterPro" id="IPR039417">
    <property type="entry name" value="Peptidase_C1A_papain-like"/>
</dbReference>
<proteinExistence type="inferred from homology"/>
<sequence>MAIVAVLLVSMAFIIMMSPLALSRNSHRPDEVRLMFESWMVEHGKSYDIKEKETRFQIFQSNVQFIDDENHPENSHSYTLGLNRFTNLTNEEFQKIYLSPKHSEVLPAGNASIRYPASVDWRSEGAVTSVKNQEKCGSCWAFMAVGAVEGINKIVTDNLVSLSAQELIDCDNENNGCKGGQIWKAFNFIKNNGGIDTDDDYPYKAEKKECDVDKGIYQEKCKSNLKYVDHSALVVGYGEDNGMKYWILKNTWGTDWGENGYMRIKRGSRRKYGMCGILRFSPVWPIKKEATSLNTDNENSLQIKMMNSGGESSAT</sequence>
<evidence type="ECO:0000256" key="2">
    <source>
        <dbReference type="ARBA" id="ARBA00023157"/>
    </source>
</evidence>
<dbReference type="SMART" id="SM00645">
    <property type="entry name" value="Pept_C1"/>
    <property type="match status" value="1"/>
</dbReference>
<accession>A0A0K9Q259</accession>
<dbReference type="Pfam" id="PF08246">
    <property type="entry name" value="Inhibitor_I29"/>
    <property type="match status" value="1"/>
</dbReference>
<dbReference type="EMBL" id="LFYR01000277">
    <property type="protein sequence ID" value="KMZ74540.1"/>
    <property type="molecule type" value="Genomic_DNA"/>
</dbReference>
<name>A0A0K9Q259_ZOSMR</name>
<evidence type="ECO:0000313" key="6">
    <source>
        <dbReference type="EMBL" id="KMZ74540.1"/>
    </source>
</evidence>